<dbReference type="InterPro" id="IPR029033">
    <property type="entry name" value="His_PPase_superfam"/>
</dbReference>
<dbReference type="EMBL" id="VSKN01000019">
    <property type="protein sequence ID" value="TYC10144.1"/>
    <property type="molecule type" value="Genomic_DNA"/>
</dbReference>
<reference evidence="1 2" key="1">
    <citation type="submission" date="2019-08" db="EMBL/GenBank/DDBJ databases">
        <title>Genomes of Antarctic Bizionia species.</title>
        <authorList>
            <person name="Bowman J.P."/>
        </authorList>
    </citation>
    <scope>NUCLEOTIDE SEQUENCE [LARGE SCALE GENOMIC DNA]</scope>
    <source>
        <strain evidence="1 2">IC164</strain>
    </source>
</reference>
<dbReference type="CDD" id="cd07067">
    <property type="entry name" value="HP_PGM_like"/>
    <property type="match status" value="1"/>
</dbReference>
<sequence length="164" mass="18489">MNNVKILILIRHSKSSWRHNVSDMQRPLKKRGINDANLVSNSLKDGASTPNFILCSPSKRTQETAQIFIDNLGLNTVDFKLIDNLYDFSGHEVIEVIKSCDDILNTIMVFGHNNALTAIANNFGNEYIANVPTSGFLEIHFETSSWKNLTMGQTKKIVFPKHLK</sequence>
<evidence type="ECO:0000313" key="2">
    <source>
        <dbReference type="Proteomes" id="UP000323621"/>
    </source>
</evidence>
<dbReference type="Gene3D" id="3.40.50.1240">
    <property type="entry name" value="Phosphoglycerate mutase-like"/>
    <property type="match status" value="1"/>
</dbReference>
<accession>A0ABY3M8A8</accession>
<dbReference type="Proteomes" id="UP000323621">
    <property type="component" value="Unassembled WGS sequence"/>
</dbReference>
<dbReference type="SMART" id="SM00855">
    <property type="entry name" value="PGAM"/>
    <property type="match status" value="1"/>
</dbReference>
<name>A0ABY3M8A8_9FLAO</name>
<evidence type="ECO:0000313" key="1">
    <source>
        <dbReference type="EMBL" id="TYC10144.1"/>
    </source>
</evidence>
<keyword evidence="2" id="KW-1185">Reference proteome</keyword>
<dbReference type="Pfam" id="PF00300">
    <property type="entry name" value="His_Phos_1"/>
    <property type="match status" value="1"/>
</dbReference>
<proteinExistence type="predicted"/>
<organism evidence="1 2">
    <name type="scientific">Bizionia gelidisalsuginis</name>
    <dbReference type="NCBI Taxonomy" id="291188"/>
    <lineage>
        <taxon>Bacteria</taxon>
        <taxon>Pseudomonadati</taxon>
        <taxon>Bacteroidota</taxon>
        <taxon>Flavobacteriia</taxon>
        <taxon>Flavobacteriales</taxon>
        <taxon>Flavobacteriaceae</taxon>
        <taxon>Bizionia</taxon>
    </lineage>
</organism>
<dbReference type="RefSeq" id="WP_148381402.1">
    <property type="nucleotide sequence ID" value="NZ_VSKN01000019.1"/>
</dbReference>
<dbReference type="InterPro" id="IPR013078">
    <property type="entry name" value="His_Pase_superF_clade-1"/>
</dbReference>
<dbReference type="SUPFAM" id="SSF53254">
    <property type="entry name" value="Phosphoglycerate mutase-like"/>
    <property type="match status" value="1"/>
</dbReference>
<protein>
    <submittedName>
        <fullName evidence="1">Histidine phosphatase family protein</fullName>
    </submittedName>
</protein>
<dbReference type="PANTHER" id="PTHR47623:SF1">
    <property type="entry name" value="OS09G0287300 PROTEIN"/>
    <property type="match status" value="1"/>
</dbReference>
<comment type="caution">
    <text evidence="1">The sequence shown here is derived from an EMBL/GenBank/DDBJ whole genome shotgun (WGS) entry which is preliminary data.</text>
</comment>
<dbReference type="PANTHER" id="PTHR47623">
    <property type="entry name" value="OS09G0287300 PROTEIN"/>
    <property type="match status" value="1"/>
</dbReference>
<gene>
    <name evidence="1" type="ORF">ES677_12310</name>
</gene>